<proteinExistence type="predicted"/>
<protein>
    <submittedName>
        <fullName evidence="4">Peptidase S1 domain-containing protein</fullName>
    </submittedName>
</protein>
<evidence type="ECO:0000256" key="1">
    <source>
        <dbReference type="SAM" id="MobiDB-lite"/>
    </source>
</evidence>
<sequence>APVSNSTAAGSARRQAGLVLYAGQNLASNTLSSLCTNIEIEIVQIQHRLVQDWRGGVGQPQVAAQGRPVPISATAQSASMSGIRRMSVPMLQQSALTRKCFAALLTERATVQIFINIIDLVSRFAETRTKDLLSCWECLAADALVLVAWLEISNTDRMQWLPLLKRPLINRRIRRLHFQSGLSKFRLAQLQPSQQRVLRQLQLGSVAELKGLRQANSPQTQPGRRRSACSVGAIGGPIEAQYGGVRPAGQGGGVNWQVDGAGGREAAGQVGQQHAERHGRVGQAGHLQKLTAVVGDDAPPLADPVVGPHRKREPAGQTVRNFQQRHFRPGRQLTEGMSGEANAAGGQLQRVGQVHAAAPAGVQATNSAQSLATVGRAAEFGQQTVEGYRQQARQSMAAASASDSGTQSASAIDRQRTRWPGSTANRRGRLRTGRLPVSRRQSGDSAARFIAESTAPNSGTSGRLLNPVGMVIVSFQPMTPLVQQGRARTSPSKSGLMRLRARLSRSAGMMLRSKGPRLQRQTGPATSSKTAFGLSASATSTSVTTWSNGQRPMHPSQAAAPMGTAGTETAESDSIQTKLTQSAHRIVDSNWRLVKLLRAFRTRKQHPLAETGEQAVELLEIGISQITLARPQSLLTLAAMAKACSRLASWHSREPSDRDMKSSFGGCKMPITKPVTAALNCPATSGPARRASSSAYHWVWPSAIGLTVYFERKRRSSQMLANSEDCDSIIPSLQLQSIEPIRSLWNTWSPAVEFLIGWHTGTCSTVFQNEVLTISSCAMELYNQRGKIRSEECPFCLSGVENAEHFICECPAFTQDRLTYLGPNPDLSDVFKPENLCQLVRYLKATGRATSTSWTLRRGTALRTPAPPELPAGHRSTSCPWSPGASEMGGNASSLFPDARSPLQLSQIALLFIVILTFSRRVTSEDRRQQISRDLQQICDALTSTASNTSALADLVKKELKSWRDVETCSADGVVISVKMSDGFQQCWNSVNLEAYAQCLERSSFFCDITTKPTLKQKCDIHPLALLAIVGGSIAVSAVLFSVKAYIRRRRMRQMTVNHVRLL</sequence>
<feature type="compositionally biased region" description="Low complexity" evidence="1">
    <location>
        <begin position="535"/>
        <end position="545"/>
    </location>
</feature>
<feature type="region of interest" description="Disordered" evidence="1">
    <location>
        <begin position="296"/>
        <end position="327"/>
    </location>
</feature>
<dbReference type="AlphaFoldDB" id="A0A1I8JL47"/>
<feature type="region of interest" description="Disordered" evidence="1">
    <location>
        <begin position="389"/>
        <end position="445"/>
    </location>
</feature>
<keyword evidence="2" id="KW-1133">Transmembrane helix</keyword>
<reference evidence="4" key="1">
    <citation type="submission" date="2016-11" db="UniProtKB">
        <authorList>
            <consortium name="WormBaseParasite"/>
        </authorList>
    </citation>
    <scope>IDENTIFICATION</scope>
</reference>
<feature type="compositionally biased region" description="Polar residues" evidence="1">
    <location>
        <begin position="519"/>
        <end position="530"/>
    </location>
</feature>
<feature type="compositionally biased region" description="Low complexity" evidence="1">
    <location>
        <begin position="389"/>
        <end position="402"/>
    </location>
</feature>
<evidence type="ECO:0000313" key="4">
    <source>
        <dbReference type="WBParaSite" id="maker-uti_cns_0048726-snap-gene-0.2-mRNA-1"/>
    </source>
</evidence>
<evidence type="ECO:0000313" key="3">
    <source>
        <dbReference type="Proteomes" id="UP000095280"/>
    </source>
</evidence>
<dbReference type="Proteomes" id="UP000095280">
    <property type="component" value="Unplaced"/>
</dbReference>
<dbReference type="WBParaSite" id="maker-uti_cns_0048726-snap-gene-0.2-mRNA-1">
    <property type="protein sequence ID" value="maker-uti_cns_0048726-snap-gene-0.2-mRNA-1"/>
    <property type="gene ID" value="maker-uti_cns_0048726-snap-gene-0.2"/>
</dbReference>
<feature type="transmembrane region" description="Helical" evidence="2">
    <location>
        <begin position="1024"/>
        <end position="1047"/>
    </location>
</feature>
<keyword evidence="3" id="KW-1185">Reference proteome</keyword>
<keyword evidence="2" id="KW-0472">Membrane</keyword>
<accession>A0A1I8JL47</accession>
<feature type="region of interest" description="Disordered" evidence="1">
    <location>
        <begin position="512"/>
        <end position="573"/>
    </location>
</feature>
<keyword evidence="2" id="KW-0812">Transmembrane</keyword>
<organism evidence="3 4">
    <name type="scientific">Macrostomum lignano</name>
    <dbReference type="NCBI Taxonomy" id="282301"/>
    <lineage>
        <taxon>Eukaryota</taxon>
        <taxon>Metazoa</taxon>
        <taxon>Spiralia</taxon>
        <taxon>Lophotrochozoa</taxon>
        <taxon>Platyhelminthes</taxon>
        <taxon>Rhabditophora</taxon>
        <taxon>Macrostomorpha</taxon>
        <taxon>Macrostomida</taxon>
        <taxon>Macrostomidae</taxon>
        <taxon>Macrostomum</taxon>
    </lineage>
</organism>
<name>A0A1I8JL47_9PLAT</name>
<evidence type="ECO:0000256" key="2">
    <source>
        <dbReference type="SAM" id="Phobius"/>
    </source>
</evidence>